<reference evidence="2" key="1">
    <citation type="submission" date="2023-03" db="EMBL/GenBank/DDBJ databases">
        <title>Massive genome expansion in bonnet fungi (Mycena s.s.) driven by repeated elements and novel gene families across ecological guilds.</title>
        <authorList>
            <consortium name="Lawrence Berkeley National Laboratory"/>
            <person name="Harder C.B."/>
            <person name="Miyauchi S."/>
            <person name="Viragh M."/>
            <person name="Kuo A."/>
            <person name="Thoen E."/>
            <person name="Andreopoulos B."/>
            <person name="Lu D."/>
            <person name="Skrede I."/>
            <person name="Drula E."/>
            <person name="Henrissat B."/>
            <person name="Morin E."/>
            <person name="Kohler A."/>
            <person name="Barry K."/>
            <person name="LaButti K."/>
            <person name="Morin E."/>
            <person name="Salamov A."/>
            <person name="Lipzen A."/>
            <person name="Mereny Z."/>
            <person name="Hegedus B."/>
            <person name="Baldrian P."/>
            <person name="Stursova M."/>
            <person name="Weitz H."/>
            <person name="Taylor A."/>
            <person name="Grigoriev I.V."/>
            <person name="Nagy L.G."/>
            <person name="Martin F."/>
            <person name="Kauserud H."/>
        </authorList>
    </citation>
    <scope>NUCLEOTIDE SEQUENCE</scope>
    <source>
        <strain evidence="2">CBHHK002</strain>
    </source>
</reference>
<accession>A0AAD7A7Z0</accession>
<sequence>MVTNHSLEVSQLCNGPLKAGTLFGAKLWASVWATQYMQTRPVSFSLPPLALLCLPMANFRTSRRVSKPSARARAASNMPPSPATSVKTTSECDSTIVISDDDSLPAPSRKNRCHTSSTKSTASETECDDDLVDNDFDERKELECGNEEESEETENDKAEPKPVEITVNISLFWSKEFAKDAKKRSATASGIMTSQSNDSYRKFEHSFLAKVAHLAQLYKFSFKFLAMSKKFVELFDDDDYKTMVRNATKCKDPTVTIAVTVAQEDSSKKAVSDEEVGVKKKGSTQQQPSLGVERESVTARIAHDRASRRMWPTRPASIGGEQSMRKNPKILQREYCNYAPDPRGWGCVPRTREEEPDSGVLQTGVPTGSKTEGCLKGTSGEPVSVQPCQGTSVVISSPWSISQGKRQRVGVLVLPSERGVKARPEQQDEDKSTPGSSPRTKQSSQSRA</sequence>
<gene>
    <name evidence="2" type="ORF">DFH08DRAFT_806195</name>
</gene>
<feature type="compositionally biased region" description="Basic and acidic residues" evidence="1">
    <location>
        <begin position="268"/>
        <end position="278"/>
    </location>
</feature>
<dbReference type="AlphaFoldDB" id="A0AAD7A7Z0"/>
<feature type="region of interest" description="Disordered" evidence="1">
    <location>
        <begin position="268"/>
        <end position="296"/>
    </location>
</feature>
<dbReference type="EMBL" id="JARIHO010000013">
    <property type="protein sequence ID" value="KAJ7351474.1"/>
    <property type="molecule type" value="Genomic_DNA"/>
</dbReference>
<feature type="compositionally biased region" description="Basic and acidic residues" evidence="1">
    <location>
        <begin position="418"/>
        <end position="432"/>
    </location>
</feature>
<protein>
    <submittedName>
        <fullName evidence="2">Uncharacterized protein</fullName>
    </submittedName>
</protein>
<feature type="compositionally biased region" description="Polar residues" evidence="1">
    <location>
        <begin position="386"/>
        <end position="404"/>
    </location>
</feature>
<comment type="caution">
    <text evidence="2">The sequence shown here is derived from an EMBL/GenBank/DDBJ whole genome shotgun (WGS) entry which is preliminary data.</text>
</comment>
<keyword evidence="3" id="KW-1185">Reference proteome</keyword>
<evidence type="ECO:0000313" key="3">
    <source>
        <dbReference type="Proteomes" id="UP001218218"/>
    </source>
</evidence>
<feature type="region of interest" description="Disordered" evidence="1">
    <location>
        <begin position="142"/>
        <end position="161"/>
    </location>
</feature>
<feature type="compositionally biased region" description="Polar residues" evidence="1">
    <location>
        <begin position="360"/>
        <end position="370"/>
    </location>
</feature>
<feature type="compositionally biased region" description="Polar residues" evidence="1">
    <location>
        <begin position="433"/>
        <end position="448"/>
    </location>
</feature>
<evidence type="ECO:0000313" key="2">
    <source>
        <dbReference type="EMBL" id="KAJ7351474.1"/>
    </source>
</evidence>
<dbReference type="Proteomes" id="UP001218218">
    <property type="component" value="Unassembled WGS sequence"/>
</dbReference>
<evidence type="ECO:0000256" key="1">
    <source>
        <dbReference type="SAM" id="MobiDB-lite"/>
    </source>
</evidence>
<name>A0AAD7A7Z0_9AGAR</name>
<proteinExistence type="predicted"/>
<feature type="compositionally biased region" description="Polar residues" evidence="1">
    <location>
        <begin position="83"/>
        <end position="97"/>
    </location>
</feature>
<feature type="region of interest" description="Disordered" evidence="1">
    <location>
        <begin position="352"/>
        <end position="448"/>
    </location>
</feature>
<organism evidence="2 3">
    <name type="scientific">Mycena albidolilacea</name>
    <dbReference type="NCBI Taxonomy" id="1033008"/>
    <lineage>
        <taxon>Eukaryota</taxon>
        <taxon>Fungi</taxon>
        <taxon>Dikarya</taxon>
        <taxon>Basidiomycota</taxon>
        <taxon>Agaricomycotina</taxon>
        <taxon>Agaricomycetes</taxon>
        <taxon>Agaricomycetidae</taxon>
        <taxon>Agaricales</taxon>
        <taxon>Marasmiineae</taxon>
        <taxon>Mycenaceae</taxon>
        <taxon>Mycena</taxon>
    </lineage>
</organism>
<feature type="compositionally biased region" description="Low complexity" evidence="1">
    <location>
        <begin position="115"/>
        <end position="124"/>
    </location>
</feature>
<feature type="region of interest" description="Disordered" evidence="1">
    <location>
        <begin position="65"/>
        <end position="132"/>
    </location>
</feature>
<feature type="compositionally biased region" description="Acidic residues" evidence="1">
    <location>
        <begin position="144"/>
        <end position="154"/>
    </location>
</feature>